<organism evidence="1 2">
    <name type="scientific">Phytophthora nicotianae (strain INRA-310)</name>
    <name type="common">Phytophthora parasitica</name>
    <dbReference type="NCBI Taxonomy" id="761204"/>
    <lineage>
        <taxon>Eukaryota</taxon>
        <taxon>Sar</taxon>
        <taxon>Stramenopiles</taxon>
        <taxon>Oomycota</taxon>
        <taxon>Peronosporomycetes</taxon>
        <taxon>Peronosporales</taxon>
        <taxon>Peronosporaceae</taxon>
        <taxon>Phytophthora</taxon>
    </lineage>
</organism>
<reference evidence="2" key="1">
    <citation type="submission" date="2011-12" db="EMBL/GenBank/DDBJ databases">
        <authorList>
            <consortium name="The Broad Institute Genome Sequencing Platform"/>
            <person name="Russ C."/>
            <person name="Tyler B."/>
            <person name="Panabieres F."/>
            <person name="Shan W."/>
            <person name="Tripathy S."/>
            <person name="Grunwald N."/>
            <person name="Machado M."/>
            <person name="Young S.K."/>
            <person name="Zeng Q."/>
            <person name="Gargeya S."/>
            <person name="Fitzgerald M."/>
            <person name="Haas B."/>
            <person name="Abouelleil A."/>
            <person name="Alvarado L."/>
            <person name="Arachchi H.M."/>
            <person name="Berlin A."/>
            <person name="Chapman S.B."/>
            <person name="Gearin G."/>
            <person name="Goldberg J."/>
            <person name="Griggs A."/>
            <person name="Gujja S."/>
            <person name="Hansen M."/>
            <person name="Heiman D."/>
            <person name="Howarth C."/>
            <person name="Larimer J."/>
            <person name="Lui A."/>
            <person name="MacDonald P.J.P."/>
            <person name="McCowen C."/>
            <person name="Montmayeur A."/>
            <person name="Murphy C."/>
            <person name="Neiman D."/>
            <person name="Pearson M."/>
            <person name="Priest M."/>
            <person name="Roberts A."/>
            <person name="Saif S."/>
            <person name="Shea T."/>
            <person name="Sisk P."/>
            <person name="Stolte C."/>
            <person name="Sykes S."/>
            <person name="Wortman J."/>
            <person name="Nusbaum C."/>
            <person name="Birren B."/>
        </authorList>
    </citation>
    <scope>NUCLEOTIDE SEQUENCE [LARGE SCALE GENOMIC DNA]</scope>
    <source>
        <strain evidence="2">INRA-310</strain>
    </source>
</reference>
<reference evidence="1 2" key="2">
    <citation type="submission" date="2013-11" db="EMBL/GenBank/DDBJ databases">
        <title>The Genome Sequence of Phytophthora parasitica INRA-310.</title>
        <authorList>
            <consortium name="The Broad Institute Genomics Platform"/>
            <person name="Russ C."/>
            <person name="Tyler B."/>
            <person name="Panabieres F."/>
            <person name="Shan W."/>
            <person name="Tripathy S."/>
            <person name="Grunwald N."/>
            <person name="Machado M."/>
            <person name="Johnson C.S."/>
            <person name="Arredondo F."/>
            <person name="Hong C."/>
            <person name="Coffey M."/>
            <person name="Young S.K."/>
            <person name="Zeng Q."/>
            <person name="Gargeya S."/>
            <person name="Fitzgerald M."/>
            <person name="Abouelleil A."/>
            <person name="Alvarado L."/>
            <person name="Chapman S.B."/>
            <person name="Gainer-Dewar J."/>
            <person name="Goldberg J."/>
            <person name="Griggs A."/>
            <person name="Gujja S."/>
            <person name="Hansen M."/>
            <person name="Howarth C."/>
            <person name="Imamovic A."/>
            <person name="Ireland A."/>
            <person name="Larimer J."/>
            <person name="McCowan C."/>
            <person name="Murphy C."/>
            <person name="Pearson M."/>
            <person name="Poon T.W."/>
            <person name="Priest M."/>
            <person name="Roberts A."/>
            <person name="Saif S."/>
            <person name="Shea T."/>
            <person name="Sykes S."/>
            <person name="Wortman J."/>
            <person name="Nusbaum C."/>
            <person name="Birren B."/>
        </authorList>
    </citation>
    <scope>NUCLEOTIDE SEQUENCE [LARGE SCALE GENOMIC DNA]</scope>
    <source>
        <strain evidence="1 2">INRA-310</strain>
    </source>
</reference>
<name>W2PB01_PHYN3</name>
<dbReference type="VEuPathDB" id="FungiDB:PPTG_24762"/>
<sequence>MVTRSSAFNDIKFGQTISAVTIWSASELTL</sequence>
<evidence type="ECO:0000313" key="1">
    <source>
        <dbReference type="EMBL" id="ETM98006.1"/>
    </source>
</evidence>
<gene>
    <name evidence="1" type="ORF">PPTG_24762</name>
</gene>
<protein>
    <submittedName>
        <fullName evidence="1">Uncharacterized protein</fullName>
    </submittedName>
</protein>
<dbReference type="Proteomes" id="UP000018817">
    <property type="component" value="Unassembled WGS sequence"/>
</dbReference>
<proteinExistence type="predicted"/>
<dbReference type="AlphaFoldDB" id="W2PB01"/>
<dbReference type="GeneID" id="20193361"/>
<evidence type="ECO:0000313" key="2">
    <source>
        <dbReference type="Proteomes" id="UP000018817"/>
    </source>
</evidence>
<accession>W2PB01</accession>
<dbReference type="RefSeq" id="XP_008916695.1">
    <property type="nucleotide sequence ID" value="XM_008918447.1"/>
</dbReference>
<dbReference type="EMBL" id="KI669767">
    <property type="protein sequence ID" value="ETM98006.1"/>
    <property type="molecule type" value="Genomic_DNA"/>
</dbReference>